<name>A0ABY7C8C7_9BASI</name>
<evidence type="ECO:0000313" key="3">
    <source>
        <dbReference type="Proteomes" id="UP001164743"/>
    </source>
</evidence>
<dbReference type="RefSeq" id="XP_053016959.1">
    <property type="nucleotide sequence ID" value="XM_053165804.1"/>
</dbReference>
<keyword evidence="3" id="KW-1185">Reference proteome</keyword>
<accession>A0ABY7C8C7</accession>
<protein>
    <submittedName>
        <fullName evidence="2">Uncharacterized protein</fullName>
    </submittedName>
</protein>
<feature type="compositionally biased region" description="Polar residues" evidence="1">
    <location>
        <begin position="122"/>
        <end position="142"/>
    </location>
</feature>
<gene>
    <name evidence="2" type="ORF">PtA15_1A745</name>
</gene>
<dbReference type="GeneID" id="77806699"/>
<dbReference type="Proteomes" id="UP001164743">
    <property type="component" value="Chromosome 1A"/>
</dbReference>
<evidence type="ECO:0000256" key="1">
    <source>
        <dbReference type="SAM" id="MobiDB-lite"/>
    </source>
</evidence>
<proteinExistence type="predicted"/>
<sequence>MGDRPGPAARPCASEHPRGPGNAPGLRGQPLGDRPLSHAGFDRQRRLPETPRRPIPEISGHPPRLSSSFGKAPRPIRDTELFGKTTPAYSERPLPSRSVLWPLLPLEASALSHAGFDRQHSLTKQLGPSGTLRTTTTPAYSE</sequence>
<reference evidence="2" key="1">
    <citation type="submission" date="2022-10" db="EMBL/GenBank/DDBJ databases">
        <title>Puccinia triticina Genome sequencing and assembly.</title>
        <authorList>
            <person name="Li C."/>
        </authorList>
    </citation>
    <scope>NUCLEOTIDE SEQUENCE</scope>
    <source>
        <strain evidence="2">Pt15</strain>
    </source>
</reference>
<feature type="compositionally biased region" description="Basic and acidic residues" evidence="1">
    <location>
        <begin position="40"/>
        <end position="55"/>
    </location>
</feature>
<dbReference type="EMBL" id="CP110421">
    <property type="protein sequence ID" value="WAQ81404.1"/>
    <property type="molecule type" value="Genomic_DNA"/>
</dbReference>
<feature type="region of interest" description="Disordered" evidence="1">
    <location>
        <begin position="1"/>
        <end position="96"/>
    </location>
</feature>
<organism evidence="2 3">
    <name type="scientific">Puccinia triticina</name>
    <dbReference type="NCBI Taxonomy" id="208348"/>
    <lineage>
        <taxon>Eukaryota</taxon>
        <taxon>Fungi</taxon>
        <taxon>Dikarya</taxon>
        <taxon>Basidiomycota</taxon>
        <taxon>Pucciniomycotina</taxon>
        <taxon>Pucciniomycetes</taxon>
        <taxon>Pucciniales</taxon>
        <taxon>Pucciniaceae</taxon>
        <taxon>Puccinia</taxon>
    </lineage>
</organism>
<evidence type="ECO:0000313" key="2">
    <source>
        <dbReference type="EMBL" id="WAQ81404.1"/>
    </source>
</evidence>
<feature type="region of interest" description="Disordered" evidence="1">
    <location>
        <begin position="120"/>
        <end position="142"/>
    </location>
</feature>